<keyword evidence="2" id="KW-1185">Reference proteome</keyword>
<sequence length="144" mass="14185">MAGALLATAITATTVGLAPMGHADGGEATSPAQLQSLIPTPANTQRTDGPVAIPNNGIRMHFMVNGSPMAVLDGYKSALEGKGWTVTVQSSGGYGGDGGATYTGTKGNAYGVFTGGGGGNTTDVKACAWPSKPANPNCGGDNGR</sequence>
<evidence type="ECO:0000313" key="1">
    <source>
        <dbReference type="EMBL" id="ORX19186.1"/>
    </source>
</evidence>
<dbReference type="EMBL" id="LQPW01000005">
    <property type="protein sequence ID" value="ORX19186.1"/>
    <property type="molecule type" value="Genomic_DNA"/>
</dbReference>
<accession>A0A1X2FL82</accession>
<protein>
    <submittedName>
        <fullName evidence="1">Uncharacterized protein</fullName>
    </submittedName>
</protein>
<reference evidence="1 2" key="1">
    <citation type="submission" date="2016-01" db="EMBL/GenBank/DDBJ databases">
        <title>The new phylogeny of the genus Mycobacterium.</title>
        <authorList>
            <person name="Tarcisio F."/>
            <person name="Conor M."/>
            <person name="Antonella G."/>
            <person name="Elisabetta G."/>
            <person name="Giulia F.S."/>
            <person name="Sara T."/>
            <person name="Anna F."/>
            <person name="Clotilde B."/>
            <person name="Roberto B."/>
            <person name="Veronica D.S."/>
            <person name="Fabio R."/>
            <person name="Monica P."/>
            <person name="Olivier J."/>
            <person name="Enrico T."/>
            <person name="Nicola S."/>
        </authorList>
    </citation>
    <scope>NUCLEOTIDE SEQUENCE [LARGE SCALE GENOMIC DNA]</scope>
    <source>
        <strain evidence="1 2">DSM 44166</strain>
    </source>
</reference>
<organism evidence="1 2">
    <name type="scientific">Mycobacterium szulgai</name>
    <dbReference type="NCBI Taxonomy" id="1787"/>
    <lineage>
        <taxon>Bacteria</taxon>
        <taxon>Bacillati</taxon>
        <taxon>Actinomycetota</taxon>
        <taxon>Actinomycetes</taxon>
        <taxon>Mycobacteriales</taxon>
        <taxon>Mycobacteriaceae</taxon>
        <taxon>Mycobacterium</taxon>
    </lineage>
</organism>
<dbReference type="Proteomes" id="UP000193317">
    <property type="component" value="Unassembled WGS sequence"/>
</dbReference>
<name>A0A1X2FL82_MYCSZ</name>
<dbReference type="AlphaFoldDB" id="A0A1X2FL82"/>
<evidence type="ECO:0000313" key="2">
    <source>
        <dbReference type="Proteomes" id="UP000193317"/>
    </source>
</evidence>
<comment type="caution">
    <text evidence="1">The sequence shown here is derived from an EMBL/GenBank/DDBJ whole genome shotgun (WGS) entry which is preliminary data.</text>
</comment>
<gene>
    <name evidence="1" type="ORF">AWC27_16720</name>
</gene>
<proteinExistence type="predicted"/>